<proteinExistence type="predicted"/>
<dbReference type="NCBIfam" id="TIGR00924">
    <property type="entry name" value="yjdL_sub1_fam"/>
    <property type="match status" value="1"/>
</dbReference>
<dbReference type="EMBL" id="JAMGBA010000002">
    <property type="protein sequence ID" value="MCL6699103.1"/>
    <property type="molecule type" value="Genomic_DNA"/>
</dbReference>
<evidence type="ECO:0000259" key="9">
    <source>
        <dbReference type="PROSITE" id="PS50850"/>
    </source>
</evidence>
<feature type="transmembrane region" description="Helical" evidence="8">
    <location>
        <begin position="441"/>
        <end position="465"/>
    </location>
</feature>
<evidence type="ECO:0000256" key="3">
    <source>
        <dbReference type="ARBA" id="ARBA00022475"/>
    </source>
</evidence>
<feature type="transmembrane region" description="Helical" evidence="8">
    <location>
        <begin position="376"/>
        <end position="401"/>
    </location>
</feature>
<keyword evidence="4 8" id="KW-0812">Transmembrane</keyword>
<feature type="transmembrane region" description="Helical" evidence="8">
    <location>
        <begin position="215"/>
        <end position="235"/>
    </location>
</feature>
<feature type="transmembrane region" description="Helical" evidence="8">
    <location>
        <begin position="74"/>
        <end position="91"/>
    </location>
</feature>
<comment type="caution">
    <text evidence="10">The sequence shown here is derived from an EMBL/GenBank/DDBJ whole genome shotgun (WGS) entry which is preliminary data.</text>
</comment>
<evidence type="ECO:0000256" key="4">
    <source>
        <dbReference type="ARBA" id="ARBA00022692"/>
    </source>
</evidence>
<dbReference type="Proteomes" id="UP001203410">
    <property type="component" value="Unassembled WGS sequence"/>
</dbReference>
<evidence type="ECO:0000256" key="8">
    <source>
        <dbReference type="SAM" id="Phobius"/>
    </source>
</evidence>
<evidence type="ECO:0000313" key="11">
    <source>
        <dbReference type="Proteomes" id="UP001203410"/>
    </source>
</evidence>
<feature type="domain" description="Major facilitator superfamily (MFS) profile" evidence="9">
    <location>
        <begin position="57"/>
        <end position="474"/>
    </location>
</feature>
<dbReference type="PANTHER" id="PTHR23517">
    <property type="entry name" value="RESISTANCE PROTEIN MDTM, PUTATIVE-RELATED-RELATED"/>
    <property type="match status" value="1"/>
</dbReference>
<dbReference type="InterPro" id="IPR018456">
    <property type="entry name" value="PTR2_symporter_CS"/>
</dbReference>
<dbReference type="Pfam" id="PF00854">
    <property type="entry name" value="PTR2"/>
    <property type="match status" value="2"/>
</dbReference>
<keyword evidence="3" id="KW-1003">Cell membrane</keyword>
<feature type="transmembrane region" description="Helical" evidence="8">
    <location>
        <begin position="413"/>
        <end position="435"/>
    </location>
</feature>
<protein>
    <submittedName>
        <fullName evidence="10">Oligopeptide:H+ symporter</fullName>
    </submittedName>
</protein>
<evidence type="ECO:0000256" key="2">
    <source>
        <dbReference type="ARBA" id="ARBA00022448"/>
    </source>
</evidence>
<dbReference type="PANTHER" id="PTHR23517:SF15">
    <property type="entry name" value="PROTON-DEPENDENT OLIGOPEPTIDE FAMILY TRANSPORT PROTEIN"/>
    <property type="match status" value="1"/>
</dbReference>
<feature type="transmembrane region" description="Helical" evidence="8">
    <location>
        <begin position="310"/>
        <end position="334"/>
    </location>
</feature>
<feature type="transmembrane region" description="Helical" evidence="8">
    <location>
        <begin position="97"/>
        <end position="120"/>
    </location>
</feature>
<dbReference type="PROSITE" id="PS50850">
    <property type="entry name" value="MFS"/>
    <property type="match status" value="1"/>
</dbReference>
<dbReference type="InterPro" id="IPR005279">
    <property type="entry name" value="Dipep/tripep_permease"/>
</dbReference>
<keyword evidence="6 8" id="KW-1133">Transmembrane helix</keyword>
<dbReference type="InterPro" id="IPR000109">
    <property type="entry name" value="POT_fam"/>
</dbReference>
<evidence type="ECO:0000256" key="1">
    <source>
        <dbReference type="ARBA" id="ARBA00004651"/>
    </source>
</evidence>
<evidence type="ECO:0000256" key="6">
    <source>
        <dbReference type="ARBA" id="ARBA00022989"/>
    </source>
</evidence>
<organism evidence="10 11">
    <name type="scientific">Sphingomonas caseinilyticus</name>
    <dbReference type="NCBI Taxonomy" id="2908205"/>
    <lineage>
        <taxon>Bacteria</taxon>
        <taxon>Pseudomonadati</taxon>
        <taxon>Pseudomonadota</taxon>
        <taxon>Alphaproteobacteria</taxon>
        <taxon>Sphingomonadales</taxon>
        <taxon>Sphingomonadaceae</taxon>
        <taxon>Sphingomonas</taxon>
    </lineage>
</organism>
<dbReference type="InterPro" id="IPR050171">
    <property type="entry name" value="MFS_Transporters"/>
</dbReference>
<dbReference type="PROSITE" id="PS01022">
    <property type="entry name" value="PTR2_1"/>
    <property type="match status" value="1"/>
</dbReference>
<keyword evidence="5" id="KW-0653">Protein transport</keyword>
<dbReference type="Gene3D" id="1.20.1250.20">
    <property type="entry name" value="MFS general substrate transporter like domains"/>
    <property type="match status" value="2"/>
</dbReference>
<keyword evidence="5" id="KW-0571">Peptide transport</keyword>
<name>A0ABT0RVR7_9SPHN</name>
<sequence length="477" mass="51467">MTPGRESAVAIEEIEAGPEPLVARPRLEFLGHPVGLPVIAFTEAFERFSYYGMQTLLVLYMVKALLLPGHVENIAGFGWFTAGLSWIYGAPPTTQALASHIFGTYTALVYFTPIFGGLVADAWLGKTRTVTLGALLMAAGHFLMAFDASFLVALLLLVLGVGCLKGNLASQVGALYPPGDGRATDAYQLYYIGISAGAFFAPLVCGFLGEEIDWHWGFGAAGVGMVIGLAIYLFGRHHLPPEPRLLRSAAAQPVPAMTRRDWQVLILLVLLIPVLAMSALGNQQMFNAYLVWADRSYEFMMFGHRMPTSFLVSFDAATGVLTLAGAVAFWRWYAGRWREPDDLTKLIIGCLISSSGFILVTIVASHHAATGARPSLWIALLVNTLNNLGFANVFPVSLALYSRAAPRAITGTVIGIYYLFLFLANILVGIVGGWLDIMPAGQFWGIHVAAILSAAAIFLGVKLLFGRLLLQQPGPQS</sequence>
<keyword evidence="7 8" id="KW-0472">Membrane</keyword>
<comment type="subcellular location">
    <subcellularLocation>
        <location evidence="1">Cell membrane</location>
        <topology evidence="1">Multi-pass membrane protein</topology>
    </subcellularLocation>
</comment>
<feature type="transmembrane region" description="Helical" evidence="8">
    <location>
        <begin position="346"/>
        <end position="364"/>
    </location>
</feature>
<evidence type="ECO:0000256" key="7">
    <source>
        <dbReference type="ARBA" id="ARBA00023136"/>
    </source>
</evidence>
<dbReference type="InterPro" id="IPR020846">
    <property type="entry name" value="MFS_dom"/>
</dbReference>
<feature type="transmembrane region" description="Helical" evidence="8">
    <location>
        <begin position="264"/>
        <end position="290"/>
    </location>
</feature>
<evidence type="ECO:0000313" key="10">
    <source>
        <dbReference type="EMBL" id="MCL6699103.1"/>
    </source>
</evidence>
<keyword evidence="2" id="KW-0813">Transport</keyword>
<gene>
    <name evidence="10" type="ORF">LZ496_09965</name>
</gene>
<keyword evidence="11" id="KW-1185">Reference proteome</keyword>
<reference evidence="10 11" key="1">
    <citation type="submission" date="2022-05" db="EMBL/GenBank/DDBJ databases">
        <authorList>
            <person name="Jo J.-H."/>
            <person name="Im W.-T."/>
        </authorList>
    </citation>
    <scope>NUCLEOTIDE SEQUENCE [LARGE SCALE GENOMIC DNA]</scope>
    <source>
        <strain evidence="10 11">NSE70-1</strain>
    </source>
</reference>
<evidence type="ECO:0000256" key="5">
    <source>
        <dbReference type="ARBA" id="ARBA00022856"/>
    </source>
</evidence>
<dbReference type="InterPro" id="IPR036259">
    <property type="entry name" value="MFS_trans_sf"/>
</dbReference>
<dbReference type="RefSeq" id="WP_249904473.1">
    <property type="nucleotide sequence ID" value="NZ_JAMGBA010000002.1"/>
</dbReference>
<feature type="transmembrane region" description="Helical" evidence="8">
    <location>
        <begin position="189"/>
        <end position="209"/>
    </location>
</feature>
<dbReference type="SUPFAM" id="SSF103473">
    <property type="entry name" value="MFS general substrate transporter"/>
    <property type="match status" value="1"/>
</dbReference>
<accession>A0ABT0RVR7</accession>